<dbReference type="Pfam" id="PF01490">
    <property type="entry name" value="Aa_trans"/>
    <property type="match status" value="1"/>
</dbReference>
<evidence type="ECO:0000256" key="3">
    <source>
        <dbReference type="ARBA" id="ARBA00022692"/>
    </source>
</evidence>
<name>A0ABR3QIG8_9PLEO</name>
<dbReference type="Gene3D" id="1.20.1740.10">
    <property type="entry name" value="Amino acid/polyamine transporter I"/>
    <property type="match status" value="1"/>
</dbReference>
<evidence type="ECO:0000256" key="4">
    <source>
        <dbReference type="ARBA" id="ARBA00022989"/>
    </source>
</evidence>
<evidence type="ECO:0000259" key="8">
    <source>
        <dbReference type="Pfam" id="PF01490"/>
    </source>
</evidence>
<evidence type="ECO:0000256" key="7">
    <source>
        <dbReference type="SAM" id="Phobius"/>
    </source>
</evidence>
<dbReference type="InterPro" id="IPR013057">
    <property type="entry name" value="AA_transpt_TM"/>
</dbReference>
<feature type="domain" description="Amino acid transporter transmembrane" evidence="8">
    <location>
        <begin position="63"/>
        <end position="456"/>
    </location>
</feature>
<feature type="transmembrane region" description="Helical" evidence="7">
    <location>
        <begin position="325"/>
        <end position="346"/>
    </location>
</feature>
<comment type="caution">
    <text evidence="9">The sequence shown here is derived from an EMBL/GenBank/DDBJ whole genome shotgun (WGS) entry which is preliminary data.</text>
</comment>
<evidence type="ECO:0000256" key="1">
    <source>
        <dbReference type="ARBA" id="ARBA00004141"/>
    </source>
</evidence>
<evidence type="ECO:0000256" key="6">
    <source>
        <dbReference type="SAM" id="MobiDB-lite"/>
    </source>
</evidence>
<proteinExistence type="inferred from homology"/>
<feature type="transmembrane region" description="Helical" evidence="7">
    <location>
        <begin position="253"/>
        <end position="271"/>
    </location>
</feature>
<dbReference type="Proteomes" id="UP001521222">
    <property type="component" value="Unassembled WGS sequence"/>
</dbReference>
<feature type="transmembrane region" description="Helical" evidence="7">
    <location>
        <begin position="141"/>
        <end position="161"/>
    </location>
</feature>
<reference evidence="9 10" key="1">
    <citation type="submission" date="2024-02" db="EMBL/GenBank/DDBJ databases">
        <title>De novo assembly and annotation of 12 fungi associated with fruit tree decline syndrome in Ontario, Canada.</title>
        <authorList>
            <person name="Sulman M."/>
            <person name="Ellouze W."/>
            <person name="Ilyukhin E."/>
        </authorList>
    </citation>
    <scope>NUCLEOTIDE SEQUENCE [LARGE SCALE GENOMIC DNA]</scope>
    <source>
        <strain evidence="9 10">M97-236</strain>
    </source>
</reference>
<organism evidence="9 10">
    <name type="scientific">Nothophoma quercina</name>
    <dbReference type="NCBI Taxonomy" id="749835"/>
    <lineage>
        <taxon>Eukaryota</taxon>
        <taxon>Fungi</taxon>
        <taxon>Dikarya</taxon>
        <taxon>Ascomycota</taxon>
        <taxon>Pezizomycotina</taxon>
        <taxon>Dothideomycetes</taxon>
        <taxon>Pleosporomycetidae</taxon>
        <taxon>Pleosporales</taxon>
        <taxon>Pleosporineae</taxon>
        <taxon>Didymellaceae</taxon>
        <taxon>Nothophoma</taxon>
    </lineage>
</organism>
<sequence>MSYEPKHDLEQAQSPYKKDELDLEPQETHRRGSVFSTSGRRMSISDEVFGEISEGGPNYRDVGWMGTVVVMIKSQIGLGVLSIPSAFDALGLIPGVICLLGIGGMITWGNYVVGTFKRNHPEVYSIVDVGEKIGGKIGKEFMSVAFMLWWICVAAAGFSSISTAFNALSLHGACTAVFVAVAAAIGFLTGSIRTLGKITWLAWAGVVSIIVALLTLTIAVGLQDRPAEAPQTGPYVSNYKLIGDPTFNEGMNAINTFVFAYAGTPAFFAVISEMRNPKDYNKAMYICQGTMTAVYLLVGIVVYYFCGSYVSSPALGSAGPLLKRVCYGLALMGLIASTCLVTHYPAKYVFLRAMKGSKHLISNSKTHWMTWLSCTLGVTIVAYIICSAVPNFGSLISLVGALLATFMSMQPLGAMWLYDNFKRPTKGTRWAIGIAWASFVIIIGTYIMVAGSYAAIVGIIDDYNSGSSGAWSCADNSNSASGGH</sequence>
<feature type="transmembrane region" description="Helical" evidence="7">
    <location>
        <begin position="89"/>
        <end position="113"/>
    </location>
</feature>
<evidence type="ECO:0000256" key="5">
    <source>
        <dbReference type="ARBA" id="ARBA00023136"/>
    </source>
</evidence>
<keyword evidence="3 7" id="KW-0812">Transmembrane</keyword>
<evidence type="ECO:0000313" key="9">
    <source>
        <dbReference type="EMBL" id="KAL1591838.1"/>
    </source>
</evidence>
<feature type="transmembrane region" description="Helical" evidence="7">
    <location>
        <begin position="167"/>
        <end position="188"/>
    </location>
</feature>
<keyword evidence="10" id="KW-1185">Reference proteome</keyword>
<feature type="transmembrane region" description="Helical" evidence="7">
    <location>
        <begin position="283"/>
        <end position="305"/>
    </location>
</feature>
<accession>A0ABR3QIG8</accession>
<evidence type="ECO:0000313" key="10">
    <source>
        <dbReference type="Proteomes" id="UP001521222"/>
    </source>
</evidence>
<protein>
    <recommendedName>
        <fullName evidence="8">Amino acid transporter transmembrane domain-containing protein</fullName>
    </recommendedName>
</protein>
<feature type="transmembrane region" description="Helical" evidence="7">
    <location>
        <begin position="200"/>
        <end position="222"/>
    </location>
</feature>
<keyword evidence="5 7" id="KW-0472">Membrane</keyword>
<feature type="transmembrane region" description="Helical" evidence="7">
    <location>
        <begin position="430"/>
        <end position="460"/>
    </location>
</feature>
<evidence type="ECO:0000256" key="2">
    <source>
        <dbReference type="ARBA" id="ARBA00008066"/>
    </source>
</evidence>
<feature type="region of interest" description="Disordered" evidence="6">
    <location>
        <begin position="1"/>
        <end position="36"/>
    </location>
</feature>
<dbReference type="PANTHER" id="PTHR22950">
    <property type="entry name" value="AMINO ACID TRANSPORTER"/>
    <property type="match status" value="1"/>
</dbReference>
<feature type="transmembrane region" description="Helical" evidence="7">
    <location>
        <begin position="396"/>
        <end position="418"/>
    </location>
</feature>
<comment type="subcellular location">
    <subcellularLocation>
        <location evidence="1">Membrane</location>
        <topology evidence="1">Multi-pass membrane protein</topology>
    </subcellularLocation>
</comment>
<gene>
    <name evidence="9" type="ORF">SLS59_010016</name>
</gene>
<comment type="similarity">
    <text evidence="2">Belongs to the amino acid/polyamine transporter 2 family.</text>
</comment>
<dbReference type="PANTHER" id="PTHR22950:SF683">
    <property type="entry name" value="AMINO ACID TRANSPORTER (EUROFUNG)"/>
    <property type="match status" value="1"/>
</dbReference>
<feature type="transmembrane region" description="Helical" evidence="7">
    <location>
        <begin position="367"/>
        <end position="390"/>
    </location>
</feature>
<dbReference type="EMBL" id="JAKIXB020000052">
    <property type="protein sequence ID" value="KAL1591838.1"/>
    <property type="molecule type" value="Genomic_DNA"/>
</dbReference>
<feature type="compositionally biased region" description="Basic and acidic residues" evidence="6">
    <location>
        <begin position="1"/>
        <end position="30"/>
    </location>
</feature>
<keyword evidence="4 7" id="KW-1133">Transmembrane helix</keyword>